<dbReference type="RefSeq" id="WP_090230900.1">
    <property type="nucleotide sequence ID" value="NZ_FNNU01000005.1"/>
</dbReference>
<dbReference type="EMBL" id="FNNU01000005">
    <property type="protein sequence ID" value="SDX67264.1"/>
    <property type="molecule type" value="Genomic_DNA"/>
</dbReference>
<dbReference type="GO" id="GO:0003677">
    <property type="term" value="F:DNA binding"/>
    <property type="evidence" value="ECO:0007669"/>
    <property type="project" value="InterPro"/>
</dbReference>
<gene>
    <name evidence="1" type="ORF">SAMN05216287_3474</name>
</gene>
<sequence>MKRSTLETRRQAVSAIICDYPGGRDCAAPRLGLNLKQFDNHAYQNAGSRPLSDEQLHLLEQEAGTHHLPDYLCALYGGVFVPLADPESLDNLDLYSRALDVSAKRGMVDSIIEMALKDGVISSIEIRQILSAHRAYVAARHEEVAAVIILHQE</sequence>
<dbReference type="OrthoDB" id="6956679at2"/>
<dbReference type="Proteomes" id="UP000243778">
    <property type="component" value="Unassembled WGS sequence"/>
</dbReference>
<dbReference type="NCBIfam" id="NF041471">
    <property type="entry name" value="phage_reg_YmfL"/>
    <property type="match status" value="1"/>
</dbReference>
<evidence type="ECO:0008006" key="3">
    <source>
        <dbReference type="Google" id="ProtNLM"/>
    </source>
</evidence>
<dbReference type="Pfam" id="PF06892">
    <property type="entry name" value="Phage_CP76"/>
    <property type="match status" value="1"/>
</dbReference>
<accession>A0A1H3DNM8</accession>
<dbReference type="InterPro" id="IPR048188">
    <property type="entry name" value="YmfL-like"/>
</dbReference>
<name>A0A1H3DNM8_9PSED</name>
<keyword evidence="2" id="KW-1185">Reference proteome</keyword>
<proteinExistence type="predicted"/>
<reference evidence="2" key="1">
    <citation type="submission" date="2016-10" db="EMBL/GenBank/DDBJ databases">
        <authorList>
            <person name="Varghese N."/>
            <person name="Submissions S."/>
        </authorList>
    </citation>
    <scope>NUCLEOTIDE SEQUENCE [LARGE SCALE GENOMIC DNA]</scope>
    <source>
        <strain evidence="2">NRRL B-59562</strain>
    </source>
</reference>
<evidence type="ECO:0000313" key="1">
    <source>
        <dbReference type="EMBL" id="SDX67264.1"/>
    </source>
</evidence>
<dbReference type="STRING" id="1007099.SAMN05216287_3474"/>
<evidence type="ECO:0000313" key="2">
    <source>
        <dbReference type="Proteomes" id="UP000243778"/>
    </source>
</evidence>
<organism evidence="1 2">
    <name type="scientific">Pseudomonas kuykendallii</name>
    <dbReference type="NCBI Taxonomy" id="1007099"/>
    <lineage>
        <taxon>Bacteria</taxon>
        <taxon>Pseudomonadati</taxon>
        <taxon>Pseudomonadota</taxon>
        <taxon>Gammaproteobacteria</taxon>
        <taxon>Pseudomonadales</taxon>
        <taxon>Pseudomonadaceae</taxon>
        <taxon>Pseudomonas</taxon>
    </lineage>
</organism>
<dbReference type="AlphaFoldDB" id="A0A1H3DNM8"/>
<protein>
    <recommendedName>
        <fullName evidence="3">Prophage PssSM-01</fullName>
    </recommendedName>
</protein>
<dbReference type="InterPro" id="IPR009679">
    <property type="entry name" value="Phage_186_CII-like"/>
</dbReference>